<name>A0A1D8TMU9_9CYAN</name>
<protein>
    <recommendedName>
        <fullName evidence="3">AMP-dependent synthetase/ligase domain-containing protein</fullName>
    </recommendedName>
</protein>
<proteinExistence type="predicted"/>
<dbReference type="AlphaFoldDB" id="A0A1D8TMU9"/>
<dbReference type="KEGG" id="mpro:BJP34_05250"/>
<evidence type="ECO:0000313" key="2">
    <source>
        <dbReference type="Proteomes" id="UP000177870"/>
    </source>
</evidence>
<dbReference type="Proteomes" id="UP000177870">
    <property type="component" value="Chromosome"/>
</dbReference>
<dbReference type="Gene3D" id="3.40.50.12780">
    <property type="entry name" value="N-terminal domain of ligase-like"/>
    <property type="match status" value="1"/>
</dbReference>
<dbReference type="SUPFAM" id="SSF56801">
    <property type="entry name" value="Acetyl-CoA synthetase-like"/>
    <property type="match status" value="1"/>
</dbReference>
<dbReference type="EMBL" id="CP017599">
    <property type="protein sequence ID" value="AOW98936.1"/>
    <property type="molecule type" value="Genomic_DNA"/>
</dbReference>
<evidence type="ECO:0008006" key="3">
    <source>
        <dbReference type="Google" id="ProtNLM"/>
    </source>
</evidence>
<dbReference type="RefSeq" id="WP_070391438.1">
    <property type="nucleotide sequence ID" value="NZ_CP017599.1"/>
</dbReference>
<sequence length="108" mass="11886">MRCSDLSDKFSNLVELLRYRALTQPDKIAYTFLEKGEKETDLLTYEVLDQRSRAIACQLPSLGATGERALLVYPPGVALSSIQLWLSSISLLPINAIATKACTGLNQP</sequence>
<dbReference type="STRING" id="1458985.BJP34_05250"/>
<accession>A0A1D8TMU9</accession>
<reference evidence="2" key="1">
    <citation type="submission" date="2016-10" db="EMBL/GenBank/DDBJ databases">
        <title>Comparative genomics uncovers the prolific and rare metabolic potential of the cyanobacterial genus Moorea.</title>
        <authorList>
            <person name="Leao T."/>
            <person name="Castelao G."/>
            <person name="Korobeynikov A."/>
            <person name="Monroe E.A."/>
            <person name="Podell S."/>
            <person name="Glukhov E."/>
            <person name="Allen E."/>
            <person name="Gerwick W.H."/>
            <person name="Gerwick L."/>
        </authorList>
    </citation>
    <scope>NUCLEOTIDE SEQUENCE [LARGE SCALE GENOMIC DNA]</scope>
    <source>
        <strain evidence="2">PAL-8-15-08-1</strain>
    </source>
</reference>
<organism evidence="1 2">
    <name type="scientific">Moorena producens PAL-8-15-08-1</name>
    <dbReference type="NCBI Taxonomy" id="1458985"/>
    <lineage>
        <taxon>Bacteria</taxon>
        <taxon>Bacillati</taxon>
        <taxon>Cyanobacteriota</taxon>
        <taxon>Cyanophyceae</taxon>
        <taxon>Coleofasciculales</taxon>
        <taxon>Coleofasciculaceae</taxon>
        <taxon>Moorena</taxon>
    </lineage>
</organism>
<dbReference type="InterPro" id="IPR042099">
    <property type="entry name" value="ANL_N_sf"/>
</dbReference>
<evidence type="ECO:0000313" key="1">
    <source>
        <dbReference type="EMBL" id="AOW98936.1"/>
    </source>
</evidence>
<gene>
    <name evidence="1" type="ORF">BJP34_05250</name>
</gene>